<keyword evidence="1" id="KW-0547">Nucleotide-binding</keyword>
<dbReference type="Proteomes" id="UP000237347">
    <property type="component" value="Unassembled WGS sequence"/>
</dbReference>
<keyword evidence="1" id="KW-0347">Helicase</keyword>
<proteinExistence type="predicted"/>
<dbReference type="EMBL" id="PKMF04000305">
    <property type="protein sequence ID" value="KAK7838539.1"/>
    <property type="molecule type" value="Genomic_DNA"/>
</dbReference>
<comment type="caution">
    <text evidence="1">The sequence shown here is derived from an EMBL/GenBank/DDBJ whole genome shotgun (WGS) entry which is preliminary data.</text>
</comment>
<keyword evidence="1" id="KW-0067">ATP-binding</keyword>
<accession>A0AAW0KHC3</accession>
<dbReference type="AlphaFoldDB" id="A0AAW0KHC3"/>
<keyword evidence="2" id="KW-1185">Reference proteome</keyword>
<protein>
    <submittedName>
        <fullName evidence="1">Atp-dependent rna helicase suv3l</fullName>
    </submittedName>
</protein>
<evidence type="ECO:0000313" key="2">
    <source>
        <dbReference type="Proteomes" id="UP000237347"/>
    </source>
</evidence>
<name>A0AAW0KHC3_QUESU</name>
<dbReference type="GO" id="GO:0004386">
    <property type="term" value="F:helicase activity"/>
    <property type="evidence" value="ECO:0007669"/>
    <property type="project" value="UniProtKB-KW"/>
</dbReference>
<reference evidence="1 2" key="1">
    <citation type="journal article" date="2018" name="Sci. Data">
        <title>The draft genome sequence of cork oak.</title>
        <authorList>
            <person name="Ramos A.M."/>
            <person name="Usie A."/>
            <person name="Barbosa P."/>
            <person name="Barros P.M."/>
            <person name="Capote T."/>
            <person name="Chaves I."/>
            <person name="Simoes F."/>
            <person name="Abreu I."/>
            <person name="Carrasquinho I."/>
            <person name="Faro C."/>
            <person name="Guimaraes J.B."/>
            <person name="Mendonca D."/>
            <person name="Nobrega F."/>
            <person name="Rodrigues L."/>
            <person name="Saibo N.J.M."/>
            <person name="Varela M.C."/>
            <person name="Egas C."/>
            <person name="Matos J."/>
            <person name="Miguel C.M."/>
            <person name="Oliveira M.M."/>
            <person name="Ricardo C.P."/>
            <person name="Goncalves S."/>
        </authorList>
    </citation>
    <scope>NUCLEOTIDE SEQUENCE [LARGE SCALE GENOMIC DNA]</scope>
    <source>
        <strain evidence="2">cv. HL8</strain>
    </source>
</reference>
<gene>
    <name evidence="1" type="ORF">CFP56_019544</name>
</gene>
<organism evidence="1 2">
    <name type="scientific">Quercus suber</name>
    <name type="common">Cork oak</name>
    <dbReference type="NCBI Taxonomy" id="58331"/>
    <lineage>
        <taxon>Eukaryota</taxon>
        <taxon>Viridiplantae</taxon>
        <taxon>Streptophyta</taxon>
        <taxon>Embryophyta</taxon>
        <taxon>Tracheophyta</taxon>
        <taxon>Spermatophyta</taxon>
        <taxon>Magnoliopsida</taxon>
        <taxon>eudicotyledons</taxon>
        <taxon>Gunneridae</taxon>
        <taxon>Pentapetalae</taxon>
        <taxon>rosids</taxon>
        <taxon>fabids</taxon>
        <taxon>Fagales</taxon>
        <taxon>Fagaceae</taxon>
        <taxon>Quercus</taxon>
    </lineage>
</organism>
<sequence>MGMPKGSTQNDSELLDLETKHQVLSMSISNQSHLETKIKVAWETKASTEGRWLREAKITYQII</sequence>
<evidence type="ECO:0000313" key="1">
    <source>
        <dbReference type="EMBL" id="KAK7838539.1"/>
    </source>
</evidence>
<keyword evidence="1" id="KW-0378">Hydrolase</keyword>